<feature type="domain" description="Transposable element P transposase-like RNase H" evidence="1">
    <location>
        <begin position="2"/>
        <end position="113"/>
    </location>
</feature>
<dbReference type="Proteomes" id="UP000076858">
    <property type="component" value="Unassembled WGS sequence"/>
</dbReference>
<dbReference type="AlphaFoldDB" id="A0A164E424"/>
<dbReference type="OrthoDB" id="6371942at2759"/>
<dbReference type="Pfam" id="PF21787">
    <property type="entry name" value="TNP-like_RNaseH_N"/>
    <property type="match status" value="1"/>
</dbReference>
<name>A0A164E424_9CRUS</name>
<evidence type="ECO:0000313" key="2">
    <source>
        <dbReference type="EMBL" id="KZR96403.1"/>
    </source>
</evidence>
<dbReference type="STRING" id="35525.A0A164E424"/>
<protein>
    <recommendedName>
        <fullName evidence="1">Transposable element P transposase-like RNase H domain-containing protein</fullName>
    </recommendedName>
</protein>
<evidence type="ECO:0000313" key="3">
    <source>
        <dbReference type="Proteomes" id="UP000076858"/>
    </source>
</evidence>
<proteinExistence type="predicted"/>
<accession>A0A164E424</accession>
<organism evidence="2 3">
    <name type="scientific">Daphnia magna</name>
    <dbReference type="NCBI Taxonomy" id="35525"/>
    <lineage>
        <taxon>Eukaryota</taxon>
        <taxon>Metazoa</taxon>
        <taxon>Ecdysozoa</taxon>
        <taxon>Arthropoda</taxon>
        <taxon>Crustacea</taxon>
        <taxon>Branchiopoda</taxon>
        <taxon>Diplostraca</taxon>
        <taxon>Cladocera</taxon>
        <taxon>Anomopoda</taxon>
        <taxon>Daphniidae</taxon>
        <taxon>Daphnia</taxon>
    </lineage>
</organism>
<dbReference type="EMBL" id="LRGB01025020">
    <property type="protein sequence ID" value="KZR96403.1"/>
    <property type="molecule type" value="Genomic_DNA"/>
</dbReference>
<dbReference type="InterPro" id="IPR048365">
    <property type="entry name" value="TNP-like_RNaseH_N"/>
</dbReference>
<sequence>IISLDEMSMRKALCYDPQLKKYLGFTDFPDDKPSTRETDHQLLATQVLVFYVVGLDGKWRFPMAYYFTNHLTGQGQAKVLTDVIIACQEFDANVKVVTFNGLAANMTMVNVLGANIKFPEKRPKSIPRRE</sequence>
<evidence type="ECO:0000259" key="1">
    <source>
        <dbReference type="Pfam" id="PF21787"/>
    </source>
</evidence>
<feature type="non-terminal residue" evidence="2">
    <location>
        <position position="1"/>
    </location>
</feature>
<comment type="caution">
    <text evidence="2">The sequence shown here is derived from an EMBL/GenBank/DDBJ whole genome shotgun (WGS) entry which is preliminary data.</text>
</comment>
<reference evidence="2 3" key="1">
    <citation type="submission" date="2016-03" db="EMBL/GenBank/DDBJ databases">
        <title>EvidentialGene: Evidence-directed Construction of Genes on Genomes.</title>
        <authorList>
            <person name="Gilbert D.G."/>
            <person name="Choi J.-H."/>
            <person name="Mockaitis K."/>
            <person name="Colbourne J."/>
            <person name="Pfrender M."/>
        </authorList>
    </citation>
    <scope>NUCLEOTIDE SEQUENCE [LARGE SCALE GENOMIC DNA]</scope>
    <source>
        <strain evidence="2 3">Xinb3</strain>
        <tissue evidence="2">Complete organism</tissue>
    </source>
</reference>
<feature type="non-terminal residue" evidence="2">
    <location>
        <position position="130"/>
    </location>
</feature>
<keyword evidence="3" id="KW-1185">Reference proteome</keyword>
<gene>
    <name evidence="2" type="ORF">APZ42_009272</name>
</gene>